<name>A0A1H1JV65_9BURK</name>
<dbReference type="PANTHER" id="PTHR42850">
    <property type="entry name" value="METALLOPHOSPHOESTERASE"/>
    <property type="match status" value="1"/>
</dbReference>
<keyword evidence="4" id="KW-1185">Reference proteome</keyword>
<gene>
    <name evidence="3" type="ORF">SAMN05443245_7318</name>
</gene>
<dbReference type="OrthoDB" id="9813918at2"/>
<proteinExistence type="inferred from homology"/>
<organism evidence="3 4">
    <name type="scientific">Paraburkholderia fungorum</name>
    <dbReference type="NCBI Taxonomy" id="134537"/>
    <lineage>
        <taxon>Bacteria</taxon>
        <taxon>Pseudomonadati</taxon>
        <taxon>Pseudomonadota</taxon>
        <taxon>Betaproteobacteria</taxon>
        <taxon>Burkholderiales</taxon>
        <taxon>Burkholderiaceae</taxon>
        <taxon>Paraburkholderia</taxon>
    </lineage>
</organism>
<dbReference type="GO" id="GO:0016791">
    <property type="term" value="F:phosphatase activity"/>
    <property type="evidence" value="ECO:0007669"/>
    <property type="project" value="TreeGrafter"/>
</dbReference>
<dbReference type="GO" id="GO:0005737">
    <property type="term" value="C:cytoplasm"/>
    <property type="evidence" value="ECO:0007669"/>
    <property type="project" value="TreeGrafter"/>
</dbReference>
<evidence type="ECO:0000256" key="1">
    <source>
        <dbReference type="ARBA" id="ARBA00008950"/>
    </source>
</evidence>
<reference evidence="4" key="1">
    <citation type="submission" date="2016-10" db="EMBL/GenBank/DDBJ databases">
        <authorList>
            <person name="Varghese N."/>
        </authorList>
    </citation>
    <scope>NUCLEOTIDE SEQUENCE [LARGE SCALE GENOMIC DNA]</scope>
    <source>
        <strain evidence="4">GAS106B</strain>
    </source>
</reference>
<evidence type="ECO:0000313" key="4">
    <source>
        <dbReference type="Proteomes" id="UP000183487"/>
    </source>
</evidence>
<dbReference type="PANTHER" id="PTHR42850:SF2">
    <property type="entry name" value="BLL5683 PROTEIN"/>
    <property type="match status" value="1"/>
</dbReference>
<evidence type="ECO:0000259" key="2">
    <source>
        <dbReference type="Pfam" id="PF12850"/>
    </source>
</evidence>
<protein>
    <submittedName>
        <fullName evidence="3">Phosphoesterase, MJ0936 family</fullName>
    </submittedName>
</protein>
<dbReference type="RefSeq" id="WP_074773820.1">
    <property type="nucleotide sequence ID" value="NZ_FNKP01000004.1"/>
</dbReference>
<dbReference type="Pfam" id="PF12850">
    <property type="entry name" value="Metallophos_2"/>
    <property type="match status" value="1"/>
</dbReference>
<sequence>MKIAALSDIHGNLAALDAVLNDAHRHDADVIVNLGDIFSGALYPSQTADRLKPLGLPTIRGNHERQILSSDPSRLGPSDRFARRSLRDDQLAWIRELPATLKLVEDVLLVHGTPKSDMRYFLDTVTEHGCRVATVDEVESRVGDTNSTLILCGHTHLQRSMRLADGRLIVNPGSVGLQAYEDSLPFPHRMEMGSPHARYALVTRTASGWDVDFRAVEYDWHEAANVAASNGRPDWETALRTGYC</sequence>
<dbReference type="Gene3D" id="3.60.21.10">
    <property type="match status" value="1"/>
</dbReference>
<dbReference type="InterPro" id="IPR029052">
    <property type="entry name" value="Metallo-depent_PP-like"/>
</dbReference>
<dbReference type="InterPro" id="IPR011152">
    <property type="entry name" value="Pesterase_MJ0912"/>
</dbReference>
<dbReference type="EMBL" id="FNKP01000004">
    <property type="protein sequence ID" value="SDR53971.1"/>
    <property type="molecule type" value="Genomic_DNA"/>
</dbReference>
<accession>A0A1H1JV65</accession>
<dbReference type="InterPro" id="IPR024654">
    <property type="entry name" value="Calcineurin-like_PHP_lpxH"/>
</dbReference>
<dbReference type="CDD" id="cd00838">
    <property type="entry name" value="MPP_superfamily"/>
    <property type="match status" value="1"/>
</dbReference>
<comment type="similarity">
    <text evidence="1">Belongs to the metallophosphoesterase superfamily. YfcE family.</text>
</comment>
<dbReference type="PIRSF" id="PIRSF000883">
    <property type="entry name" value="Pesterase_MJ0912"/>
    <property type="match status" value="1"/>
</dbReference>
<dbReference type="Proteomes" id="UP000183487">
    <property type="component" value="Unassembled WGS sequence"/>
</dbReference>
<feature type="domain" description="Calcineurin-like phosphoesterase" evidence="2">
    <location>
        <begin position="1"/>
        <end position="178"/>
    </location>
</feature>
<dbReference type="AlphaFoldDB" id="A0A1H1JV65"/>
<dbReference type="SUPFAM" id="SSF56300">
    <property type="entry name" value="Metallo-dependent phosphatases"/>
    <property type="match status" value="1"/>
</dbReference>
<dbReference type="InterPro" id="IPR050126">
    <property type="entry name" value="Ap4A_hydrolase"/>
</dbReference>
<evidence type="ECO:0000313" key="3">
    <source>
        <dbReference type="EMBL" id="SDR53971.1"/>
    </source>
</evidence>